<keyword evidence="1" id="KW-1133">Transmembrane helix</keyword>
<sequence length="734" mass="79103">MDTRIKTKLIFLTFLFPALVYTNAIAFAAVGAGGSLGTFFSYLAALIELMALVAIRKDFTYGITLMIAGAIVAVLTSNSAAGNGTIAQLNSGVMTMFVNVWQYYPGGPFGVGAHWNYAPNNVFDPGQPAYIAVVTSPGGANANVNITIYCPDGSVMQFTNVPYRTVNAGPGLTLTGYIVEFTPNPGRYDVVATASYIDGTTVYYGTGQMAFAAEPGSLGSFFISALQALSSYFISGVGSAIPGLSAGIASSINGLIYVPTLEGPSTSSAGALAYDFYNNVFMPFATTYVPLFLAATVGINAFLGNYTDFYDLLRDLIYKVGVYWIFTSFGVIIWDQSAEVLNYLVSEILPSSYVQQLANMVAGMFTTTAALFGLATAANVFGDALSQAFIFMLELTISIFMAGMVRQILLLTFAALIPFMAALWVFEWTRRFVDIIAEIGLAFVITGIVDALILRFIIAYAGGWLWLVGPIFLFTWIMTGLGVARAAGAVRGAAASAAGIAHSTASETTNRVVSEANEAKERLKNYVTENRQNRAAASVISATAPAVIQSINSSGAKPKEVLGLAKDSDFYAKYDEAKQRLDKAAKEAAGLGISKDELSRLASISDEKELRKELSKYTPQQQAAIKEYLASNKEVEKYKAAEYLRNVQAGLASLNLRGIKVDPWKVQEAMDKFEAYKAADPRAQEKIMGSEMYYQSLILHNLQDNVKLGMKPREAADRALADANAYLFFKNLNP</sequence>
<geneLocation type="plasmid" evidence="2">
    <name>pSOG1</name>
</geneLocation>
<proteinExistence type="predicted"/>
<dbReference type="RefSeq" id="WP_012386942.1">
    <property type="nucleotide sequence ID" value="NC_010597.1"/>
</dbReference>
<reference evidence="2" key="1">
    <citation type="journal article" date="2006" name="Microbiology">
        <title>Two novel conjugative plasmids from a single strain of Sulfolobus.</title>
        <authorList>
            <person name="Erauso G."/>
            <person name="Stedman K.M."/>
            <person name="van de Werken H.J."/>
            <person name="Zillig W."/>
            <person name="van der Oost J."/>
        </authorList>
    </citation>
    <scope>NUCLEOTIDE SEQUENCE</scope>
    <source>
        <strain evidence="2">SOG2/4</strain>
        <plasmid evidence="2">pSOG1</plasmid>
    </source>
</reference>
<keyword evidence="1" id="KW-0472">Membrane</keyword>
<feature type="transmembrane region" description="Helical" evidence="1">
    <location>
        <begin position="316"/>
        <end position="334"/>
    </location>
</feature>
<evidence type="ECO:0000313" key="2">
    <source>
        <dbReference type="EMBL" id="ABE99613.1"/>
    </source>
</evidence>
<feature type="transmembrane region" description="Helical" evidence="1">
    <location>
        <begin position="435"/>
        <end position="458"/>
    </location>
</feature>
<dbReference type="EMBL" id="DQ335583">
    <property type="protein sequence ID" value="ABE99613.1"/>
    <property type="molecule type" value="Genomic_DNA"/>
</dbReference>
<keyword evidence="1" id="KW-0812">Transmembrane</keyword>
<organism evidence="2">
    <name type="scientific">Saccharolobus islandicus</name>
    <name type="common">Sulfolobus islandicus</name>
    <dbReference type="NCBI Taxonomy" id="43080"/>
    <lineage>
        <taxon>Archaea</taxon>
        <taxon>Thermoproteota</taxon>
        <taxon>Thermoprotei</taxon>
        <taxon>Sulfolobales</taxon>
        <taxon>Sulfolobaceae</taxon>
        <taxon>Saccharolobus</taxon>
    </lineage>
</organism>
<dbReference type="AlphaFoldDB" id="Q0ZNV3"/>
<feature type="transmembrane region" description="Helical" evidence="1">
    <location>
        <begin position="408"/>
        <end position="426"/>
    </location>
</feature>
<protein>
    <submittedName>
        <fullName evidence="2">Uncharacterized protein</fullName>
    </submittedName>
</protein>
<feature type="transmembrane region" description="Helical" evidence="1">
    <location>
        <begin position="280"/>
        <end position="304"/>
    </location>
</feature>
<evidence type="ECO:0000256" key="1">
    <source>
        <dbReference type="SAM" id="Phobius"/>
    </source>
</evidence>
<feature type="transmembrane region" description="Helical" evidence="1">
    <location>
        <begin position="354"/>
        <end position="377"/>
    </location>
</feature>
<feature type="transmembrane region" description="Helical" evidence="1">
    <location>
        <begin position="62"/>
        <end position="81"/>
    </location>
</feature>
<feature type="transmembrane region" description="Helical" evidence="1">
    <location>
        <begin position="464"/>
        <end position="484"/>
    </location>
</feature>
<keyword evidence="2" id="KW-0614">Plasmid</keyword>
<accession>Q0ZNV3</accession>
<name>Q0ZNV3_SACIS</name>